<organism evidence="1 2">
    <name type="scientific">Acinetobacter tjernbergiae DSM 14971 = CIP 107465</name>
    <dbReference type="NCBI Taxonomy" id="1120928"/>
    <lineage>
        <taxon>Bacteria</taxon>
        <taxon>Pseudomonadati</taxon>
        <taxon>Pseudomonadota</taxon>
        <taxon>Gammaproteobacteria</taxon>
        <taxon>Moraxellales</taxon>
        <taxon>Moraxellaceae</taxon>
        <taxon>Acinetobacter</taxon>
    </lineage>
</organism>
<dbReference type="PATRIC" id="fig|1120928.5.peg.2362"/>
<name>V2UJK0_9GAMM</name>
<dbReference type="STRING" id="202955.GCA_000759995_00255"/>
<protein>
    <submittedName>
        <fullName evidence="1">Uncharacterized protein</fullName>
    </submittedName>
</protein>
<keyword evidence="2" id="KW-1185">Reference proteome</keyword>
<comment type="caution">
    <text evidence="1">The sequence shown here is derived from an EMBL/GenBank/DDBJ whole genome shotgun (WGS) entry which is preliminary data.</text>
</comment>
<evidence type="ECO:0000313" key="1">
    <source>
        <dbReference type="EMBL" id="ESK54893.1"/>
    </source>
</evidence>
<evidence type="ECO:0000313" key="2">
    <source>
        <dbReference type="Proteomes" id="UP000017404"/>
    </source>
</evidence>
<dbReference type="Proteomes" id="UP000017404">
    <property type="component" value="Unassembled WGS sequence"/>
</dbReference>
<dbReference type="EMBL" id="AYEV01000024">
    <property type="protein sequence ID" value="ESK54893.1"/>
    <property type="molecule type" value="Genomic_DNA"/>
</dbReference>
<dbReference type="OrthoDB" id="9764808at2"/>
<gene>
    <name evidence="1" type="ORF">F990_02336</name>
</gene>
<accession>V2UJK0</accession>
<dbReference type="RefSeq" id="WP_018679921.1">
    <property type="nucleotide sequence ID" value="NZ_AYEV01000024.1"/>
</dbReference>
<dbReference type="AlphaFoldDB" id="V2UJK0"/>
<reference evidence="1 2" key="1">
    <citation type="submission" date="2013-10" db="EMBL/GenBank/DDBJ databases">
        <title>The Genome Sequence of Acinetobacter tjernbergiae CIP107465.</title>
        <authorList>
            <consortium name="The Broad Institute Genomics Platform"/>
            <consortium name="The Broad Institute Genome Sequencing Center for Infectious Disease"/>
            <person name="Cerqueira G."/>
            <person name="Feldgarden M."/>
            <person name="Courvalin P."/>
            <person name="Grillot-Courvalin C."/>
            <person name="Clermont D."/>
            <person name="Rocha E."/>
            <person name="Yoon E.-J."/>
            <person name="Nemec A."/>
            <person name="Young S.K."/>
            <person name="Zeng Q."/>
            <person name="Gargeya S."/>
            <person name="Fitzgerald M."/>
            <person name="Abouelleil A."/>
            <person name="Alvarado L."/>
            <person name="Berlin A.M."/>
            <person name="Chapman S.B."/>
            <person name="Gainer-Dewar J."/>
            <person name="Goldberg J."/>
            <person name="Gnerre S."/>
            <person name="Griggs A."/>
            <person name="Gujja S."/>
            <person name="Hansen M."/>
            <person name="Howarth C."/>
            <person name="Imamovic A."/>
            <person name="Ireland A."/>
            <person name="Larimer J."/>
            <person name="McCowan C."/>
            <person name="Murphy C."/>
            <person name="Pearson M."/>
            <person name="Poon T.W."/>
            <person name="Priest M."/>
            <person name="Roberts A."/>
            <person name="Saif S."/>
            <person name="Shea T."/>
            <person name="Sykes S."/>
            <person name="Wortman J."/>
            <person name="Nusbaum C."/>
            <person name="Birren B."/>
        </authorList>
    </citation>
    <scope>NUCLEOTIDE SEQUENCE [LARGE SCALE GENOMIC DNA]</scope>
    <source>
        <strain evidence="1 2">CIP 107465</strain>
    </source>
</reference>
<sequence length="181" mass="21076">MIKATIMEPSRPLLKTICFTDSLGGCFRIAYFDKNGVPVLERWDEVHLDKSRIQSTSILVGADYKLVAYRTHLWNSQNKPLGSEDYKLVDDEFQLINRCVIEIYSPNDPIRRKDIWYDSNNNPRYMCIEENDNFKIYTPDGQEIDVEGYGVFFYENLKDFETIDEIVQQILKAATEKLLAG</sequence>
<proteinExistence type="predicted"/>